<proteinExistence type="predicted"/>
<keyword evidence="4" id="KW-1185">Reference proteome</keyword>
<organism evidence="3 4">
    <name type="scientific">Lentinus tigrinus ALCF2SS1-6</name>
    <dbReference type="NCBI Taxonomy" id="1328759"/>
    <lineage>
        <taxon>Eukaryota</taxon>
        <taxon>Fungi</taxon>
        <taxon>Dikarya</taxon>
        <taxon>Basidiomycota</taxon>
        <taxon>Agaricomycotina</taxon>
        <taxon>Agaricomycetes</taxon>
        <taxon>Polyporales</taxon>
        <taxon>Polyporaceae</taxon>
        <taxon>Lentinus</taxon>
    </lineage>
</organism>
<dbReference type="EMBL" id="ML122265">
    <property type="protein sequence ID" value="RPD60504.1"/>
    <property type="molecule type" value="Genomic_DNA"/>
</dbReference>
<feature type="compositionally biased region" description="Polar residues" evidence="1">
    <location>
        <begin position="179"/>
        <end position="195"/>
    </location>
</feature>
<evidence type="ECO:0000256" key="2">
    <source>
        <dbReference type="SAM" id="Phobius"/>
    </source>
</evidence>
<dbReference type="AlphaFoldDB" id="A0A5C2SBI4"/>
<accession>A0A5C2SBI4</accession>
<reference evidence="3" key="1">
    <citation type="journal article" date="2018" name="Genome Biol. Evol.">
        <title>Genomics and development of Lentinus tigrinus, a white-rot wood-decaying mushroom with dimorphic fruiting bodies.</title>
        <authorList>
            <person name="Wu B."/>
            <person name="Xu Z."/>
            <person name="Knudson A."/>
            <person name="Carlson A."/>
            <person name="Chen N."/>
            <person name="Kovaka S."/>
            <person name="LaButti K."/>
            <person name="Lipzen A."/>
            <person name="Pennachio C."/>
            <person name="Riley R."/>
            <person name="Schakwitz W."/>
            <person name="Umezawa K."/>
            <person name="Ohm R.A."/>
            <person name="Grigoriev I.V."/>
            <person name="Nagy L.G."/>
            <person name="Gibbons J."/>
            <person name="Hibbett D."/>
        </authorList>
    </citation>
    <scope>NUCLEOTIDE SEQUENCE [LARGE SCALE GENOMIC DNA]</scope>
    <source>
        <strain evidence="3">ALCF2SS1-6</strain>
    </source>
</reference>
<feature type="compositionally biased region" description="Polar residues" evidence="1">
    <location>
        <begin position="496"/>
        <end position="505"/>
    </location>
</feature>
<evidence type="ECO:0000313" key="3">
    <source>
        <dbReference type="EMBL" id="RPD60504.1"/>
    </source>
</evidence>
<feature type="compositionally biased region" description="Polar residues" evidence="1">
    <location>
        <begin position="218"/>
        <end position="234"/>
    </location>
</feature>
<feature type="region of interest" description="Disordered" evidence="1">
    <location>
        <begin position="397"/>
        <end position="534"/>
    </location>
</feature>
<keyword evidence="2" id="KW-0812">Transmembrane</keyword>
<keyword evidence="2" id="KW-1133">Transmembrane helix</keyword>
<feature type="region of interest" description="Disordered" evidence="1">
    <location>
        <begin position="355"/>
        <end position="384"/>
    </location>
</feature>
<feature type="compositionally biased region" description="Basic and acidic residues" evidence="1">
    <location>
        <begin position="469"/>
        <end position="479"/>
    </location>
</feature>
<evidence type="ECO:0000256" key="1">
    <source>
        <dbReference type="SAM" id="MobiDB-lite"/>
    </source>
</evidence>
<keyword evidence="2" id="KW-0472">Membrane</keyword>
<feature type="compositionally biased region" description="Polar residues" evidence="1">
    <location>
        <begin position="426"/>
        <end position="437"/>
    </location>
</feature>
<sequence length="553" mass="57357">MNCNLRAVNCNCISESRPYTPHRARDGVGLRAMYTIRSGSCARSVVPEVLGPLRTVKTASSLCGFLHDRRGSSRFKPSSLLHCLVFSVSITHTHAAPFKLCMGNGAHSSPWGEGATSSSGAPFHSLVTSSPRLLQQRHYGELVVCGYVGEFIQTCCLGADCDTVTLSETATGEDAVPGTNHTELTSQSPSTTSPVAITSSSLASVGRASSISWAAPGASSTGVPATASSDPASRDTSLPLSLSGVSVAKITSHVSPTLGVVTTTSTSVLSVSGSVQSTSSAHRSSTISAVPASPRKGLPLAVTVAITAVCVSVFALCLFWAWHLMTKRRSRQRRQAENATARAFVSGIAMPDSGRGMLTRKGASFDDAGSNDRLTSADSNPDMGSLSVQVAQADSPAVPNLPLVHGPSADAKGGIPDAPVQHTPPADTSGTAQNSDIDYNPPAASPARFHHSAQRGVLPSRSSAPMDRTAAHAADDESRLPPPAYSRRVRGGDTIMFTSPTSQPNMHAVTGNAPVRASPCEDEGSFVSAPSTLPPSYCTRPSVPDLLQYSVPS</sequence>
<gene>
    <name evidence="3" type="ORF">L227DRAFT_88610</name>
</gene>
<dbReference type="Proteomes" id="UP000313359">
    <property type="component" value="Unassembled WGS sequence"/>
</dbReference>
<feature type="transmembrane region" description="Helical" evidence="2">
    <location>
        <begin position="300"/>
        <end position="325"/>
    </location>
</feature>
<evidence type="ECO:0000313" key="4">
    <source>
        <dbReference type="Proteomes" id="UP000313359"/>
    </source>
</evidence>
<feature type="region of interest" description="Disordered" evidence="1">
    <location>
        <begin position="172"/>
        <end position="195"/>
    </location>
</feature>
<feature type="region of interest" description="Disordered" evidence="1">
    <location>
        <begin position="215"/>
        <end position="234"/>
    </location>
</feature>
<name>A0A5C2SBI4_9APHY</name>
<protein>
    <submittedName>
        <fullName evidence="3">Uncharacterized protein</fullName>
    </submittedName>
</protein>